<feature type="coiled-coil region" evidence="11">
    <location>
        <begin position="756"/>
        <end position="783"/>
    </location>
</feature>
<organism evidence="14 15">
    <name type="scientific">Eremothecium gossypii (strain ATCC 10895 / CBS 109.51 / FGSC 9923 / NRRL Y-1056)</name>
    <name type="common">Yeast</name>
    <name type="synonym">Ashbya gossypii</name>
    <dbReference type="NCBI Taxonomy" id="284811"/>
    <lineage>
        <taxon>Eukaryota</taxon>
        <taxon>Fungi</taxon>
        <taxon>Dikarya</taxon>
        <taxon>Ascomycota</taxon>
        <taxon>Saccharomycotina</taxon>
        <taxon>Saccharomycetes</taxon>
        <taxon>Saccharomycetales</taxon>
        <taxon>Saccharomycetaceae</taxon>
        <taxon>Eremothecium</taxon>
    </lineage>
</organism>
<evidence type="ECO:0000256" key="3">
    <source>
        <dbReference type="ARBA" id="ARBA00007188"/>
    </source>
</evidence>
<comment type="subcellular location">
    <subcellularLocation>
        <location evidence="1">Nucleus</location>
        <location evidence="1">Nucleolus</location>
    </subcellularLocation>
    <subcellularLocation>
        <location evidence="2">Nucleus</location>
        <location evidence="2">Nucleoplasm</location>
    </subcellularLocation>
</comment>
<dbReference type="InterPro" id="IPR003593">
    <property type="entry name" value="AAA+_ATPase"/>
</dbReference>
<feature type="compositionally biased region" description="Basic and acidic residues" evidence="12">
    <location>
        <begin position="4171"/>
        <end position="4180"/>
    </location>
</feature>
<keyword evidence="5" id="KW-0597">Phosphoprotein</keyword>
<evidence type="ECO:0000256" key="12">
    <source>
        <dbReference type="SAM" id="MobiDB-lite"/>
    </source>
</evidence>
<dbReference type="GO" id="GO:0005634">
    <property type="term" value="C:nucleus"/>
    <property type="evidence" value="ECO:0000318"/>
    <property type="project" value="GO_Central"/>
</dbReference>
<feature type="region of interest" description="Disordered" evidence="12">
    <location>
        <begin position="4050"/>
        <end position="4530"/>
    </location>
</feature>
<dbReference type="PROSITE" id="PS00675">
    <property type="entry name" value="SIGMA54_INTERACT_1"/>
    <property type="match status" value="1"/>
</dbReference>
<feature type="compositionally biased region" description="Basic and acidic residues" evidence="12">
    <location>
        <begin position="4090"/>
        <end position="4102"/>
    </location>
</feature>
<dbReference type="PANTHER" id="PTHR48103">
    <property type="entry name" value="MIDASIN-RELATED"/>
    <property type="match status" value="1"/>
</dbReference>
<sequence length="4899" mass="554100">MVSTNCMSLQLDACRERFAIYNRLNPQRPAPELFQFERGGDVKVQLSQMARLALDIRYTVPYLYIYRPIFADIVSRWLCELEATEPVAVLDGLARCIRLCPEIGSLAHHFLSERGDFFCALIQTHEQDRNNELQRTLLAYYRFIYYDREAFKAHIHPQVLHAVLGSSQPSVVKFLAMKILALYLEMSESTYIALQNKHIAAGEHLLSDYEGDSGVDYRFLELNESKMFSNFSRLPTDTLEVNTATVTSEKDNENTLTIPAELLSAHVIPVCKVLIAKVSTHGPAHVLKTTMVPTAHSVEAMVQLARCVQHSQPVMLVGGTGSGKTFLVNELARMLGVHDSMVKIHLGEQTDAKLLLGTYTSGERPGTFEWRSGVLTTAIKEGRWVLIEDINKAPTEVLSVLLTLLEKRELSIPSRGQVIKAAAGFQLISTITLEDDEKSHMGGKMPDLIGISRWHQIKLSQPSDSELNSILCEKYPLLRNMIPKFIATYNAVQAVYGSPQFISLNKGVHPRVLSVRDLVKLCNRVHQIFVTNNITAHDQLIESSIYDYFFIEAVDCFASAVSEAAALQPLITKIGESLEVSTARIALYLTKHVPQFEDGDSIVRIGRAAVAKSKLALKKKTLNSTSFARTNHALRLMEQICVAVQLAEPLLLVGETGTGKTSVVQQVAKMLNKSLTVINISQQTESGDLLGGYKPVNCKTIAIPILEEFELLFAATFSMKKNEKFYQLLHKCFNNKHWKNFIRLLHEAVKMARVVLTKEDKDASEKQRKKRKLNDQEQKLLLEKWESLEDSVKSFEIQANSLENSFVFNFVEGSLVKAVRNGDWLLLDEVNLASADTLESIADLLSEKNSRSILLSERGETEAIKAHPDFRIFACMNPATDVGKRDLPAGVRSRFSEIYVHSPDRDLTDLLSIIDRYIRRYGVSDEWVGNDVAQLYLEAKRLADSNKIVDGANQKPHFSIRTLTRTLLYVTDIVQIYGLRRSLYEGFCMSFLTLLDEKSESILLPLIEQYTIGKLKNPKSVISQIPPSPGPGYVKFKHYWMQSGAEPILEQPHYIITPFVEKNMLNLVRATSGGKFPILVQGPTSAGKTSMIKYLADVTGHKFVRINNHEHTDLQEYLGTYVTDAAGKLIFREGILVEALRNGYWIVLDELNLAPSDVLEALNRLLDDNRELFIPETQEVIHPHPDFMLFATQNPPGIYGGRKVLSRAFRNRFLELHFDDIPQDELEIILRERCQIAPSYAKKIVEVYRQLLIQRSANRLFEQKNSFATLRDLFRWALREAVGYEQLGANGYMLLAERCRTQEEKNVVKSVIETVMKVKLDMDSYYESLENKSLLKLESSVVWTKAMRRLAVLVNTCLENNEPVLLVGETGCGKTTICDLIARYKDKKLITMNAHQNTETGDILGAQRPMRNRSELQQKLLQLLLSILPPSDNGQEPDLSALIQQFNAVDKSTLPTETVASIQNHIDMLNVLFEWTDGPLIQAMKSGDFFLLDEISLADDSVLERLNSVLEPERSLLLAEKGSSDCFITASNGFQFLATMNPGGDYGKKELSPALRNRLTEIWVPSMESFEDVKLIVSTKLDEELSPLVDPIVKFSEWYGKKFGAGKANSGVISLRDILAWVEFINSTYKALACPYASLIHGAAMVFIDALGTNNTAYLAESEERLEHQKQECLKYLSELAGKDLNKYMSGPFDVKIDDETLQSGLFSLPRVSSSSVQPVFNLGAPTTAYNLMKVVRAMQVQKPILLEGSPGVGKTTLISALADCTGNELTRINLSEQTDLIDLFGSDAPGEKTGEFVWRDAPFLRAMQKGEWVLLDEMNLASQSVLEGLNACLDHRGEAYIPELNKSFSRHPNFRVFAAQNPQYQGGGRKGLPKSFINRFSVVYVDMLKANDLLLIAGYLYPQVPLEISEKMIRLMSQLEHDVSVKKAWGSLGAPWEFNLRDTLRWLKLLNSQSICNDIGAVDFLDIVVKQRFRTESDRQQVNHLIQNIFGSYKKRDNYYQVAQDYLQVNAELIQRKPMVQFDSQKLLVPLQTNYEVYESIIRCVNHNWPVILVGPTNAGKTGVVHHIGSLVGANIVEFSMNSDVDSMDILGGYEQVDITRKIGSVINKLTSALRELLILNITTTNMGSESEAGIRQALALFEFIKETAITPDIFDEFLSRFTKFMEYTAKNNVLQEIQQDVSKLETLFEKQASVKFEWFDGLLINAVEEGYWLILDNANLCSPSVLDRLNSLLEPNGTLIVNECSLADGRPRHIRPHPNFRLFMTVDPKYGELSRAMRNRGIEIFIEDLQKRATEFDQMVLGMGEVAHHDSELEEKLQNITLYEPTARTPTSAYLSPRISSLLPFARLHDIIHMADDTISATVISTLSLISSEYVAHWKSNVIASSLFEEKEAVIRLVDLYYMLESSNMLPKIKGIYASATADILPSFNSNSFAVHQPFHPLLNAQIASRLQDVSPNVVSQDVHYFYQLLEMEIQGRESLTQVERNALHGKLNQLTYLEQSAAVDQGRHIKNPPRVEVYTFLLQLRDFVHHAIVNSGFCEQQSGYRILHALYVVWMGIFEAATANDEARLRVYQDILLEWLKSANDVIPELGSVSALIQRFCEGLNLTSGLSMTLLWGVFRKTYPSSLDSWNKLQNIEDMAEKFDHAVKEQLCDSYPLIRQLQDVFHGLVRDVLSGTCEEFEQVISKIEIGLSELNRLSSLFLIKRKHFFLEEFDKIARFIFLDPVECSTLLFNLAPTSSISTSQLVKANSANYAFPATFDFLWMREGLAYKSHVDDIFTASLLKGLIPKLNSFENFTGSHITQTVNDATLLLNSMVDASVVILQDQYARYRQVLLDWYKATVKAHLTCESNDDYRVLAGLAMEHTEPHFQSIHEKFFSPALQMLDIPGDAALGKSYVLFAIGMIQLYVPSSPYDPAVHDYVILDHFSLRKNLSETLAESWKAVSKVIIGRESSNISETLPTISDSDKPASPSYFRPKTSVNPMFDEWSAFMTSTVDVEPLERLLNLLEDANSSFKVTSDQVKMFQQNTSHFLDRLSTTYMHYSDLNDILSGYVYCLKFGFDLLLASKQQQQDNLAVSPLWAFDINILTDISSMTKNIGSMNPYFREKTVDSLDADRVLLHYLALAKYHALEGEVLYNVNTVLQTLYYRWSLRRIKDEKLAREQNSIFRYKDDSGDVEQDFKRLFPDYEDVLSIDAEDKTVSSKDDLLQVYYRLAVNYMSLFEESKQLKIQELIHDSAHVIETLLNDQKFETAKMSPHSYVAVINELASVINSINSPVIASDIDFYHGGSVVELKKSAKLIERLLYSVNNLLVQWPEHATLRELFRICKEYLEYSANTPIAKLLQKIEQIYTFAAEWEKYASKNVSLSVHIDELTRLIVEWRKLELLTWKSLFEYENKSVERNIGNWWFHLYETIINANFKNVEFHGTDEEYTQLLLALNVFFSKSTYGEIHIRLQMVHAFIKHVSVLNSAGTPVLHALTNITTFYEQFLPVIEDSIAANKKILEKEISEVILLASWKDVNVDALKQSSRRSHNNLYKILRKYRDVLATEVSPLVQNGISASYKLTSQFNKVALPMVKDISLCELKVQITELPSWATGPKVLLNLTRVEKNMAVYISRITGRALPDLYAYAQQVMTEADRLRSETPKVYSKDKKKLLATLKSQKRKALSDTLKELRRIGLKTHFRDDIHKLLGSVTSILANTKSLKCTAASSCDNYYFRLLDIIPRVRSTVSNPADDVPLPDLEAGLAIFEDLMSKLILARDPIHTIAVSYDEFGELRQYLEEVITSRQVMGRSIASDYQLFSYYVKWLPYVIDYALHTLRSYSTAAAESMDTSFFQQAYDEVRTYEEFTNKNIVLNERVSNAISSFNAFLLRFVEGLQANKNTKCQFVYDMVYSWVRQSTSQLSTKFESNDYVSKIDETVRRLCTSIILSVQRLMESQTDEVTEEVDRWFAISTKQLVDNMKLCNSQKIISTMHMLVNHLKQNDILGEEMTLVSSTILYAMPVFNQYHRLLGSILNASQQNYYTTSRATYAFSHLLYNLAKDGFCSPEPPSEEVEDNNLHEGTGLGDGEGAQNNSKDVEEDEDLLEDAQKPNDDQKDQDERSEDEDDNAVDMEGDIAGELENAPGQDSGDEDEMEEEEKDLDEEIDDLDDDPNAIDDKMWNEEPEEDTKEKESEKMPENSAADDVQASKEEDENANDNNQADGTAEDGREEDDAEEDGEEDVGEQDDEVKHEDNEDLEANVPEVETMDLPEDMNLDSGDEKDSDDGADDQFDDDMSVDEEPNAEEMETKDDAIDENNMGSDDEALSPEEEQQDDGIAEDGEAASDEEADGAEEEGQDQNSEDELAEDHADENKQEPADQEAASDKQQGLEGIEDLADVQDIDMEAAVEQHAGASGEGAEAADSKEQDNVGSSGMAQSHEQQQDNGEEVQDSSREEAIESLKQLGDSLKEFHRRHQQIKEASNNEEETNADAANTRPDEFEHINGAATDADTQALDTATKDQLESVDKDQAIEDDHDMDADKKAPDADIDAMDVDDADADDDAQLQNGDVDAEEVNGKNVGGFIGNRDMQDDNAQALDLDLPLQQQDELEQIIEQIDIESRADQEAAVPPRSIEDSRVLWKKSEQATDELVTVLSEQLRLILEPTLATKLRGDYKTGKRLNMKRIIPYIASQFRKDKIWLRRTKPSKRQYQIMIAVDDSKSMSESKSVELAFQSICLVSKALTQLESGGLSIVKFGETTKELHNFDQQFAADAGAKVFQWFGFQETKTDVKRLVAESIKIFERARTSQNSDLWQLQIVISDGVCEDHETVQRLVRRARENRIMLVFVIIDGINAKESILDMGQVSYVPDQNGVLQLQVTKYLDTFPFEFYVVVRDISELPEMISIILRQYFTELASL</sequence>
<keyword evidence="8 10" id="KW-0143">Chaperone</keyword>
<dbReference type="Pfam" id="PF12775">
    <property type="entry name" value="AAA_7"/>
    <property type="match status" value="1"/>
</dbReference>
<keyword evidence="9 10" id="KW-0539">Nucleus</keyword>
<dbReference type="InterPro" id="IPR012099">
    <property type="entry name" value="Midasin"/>
</dbReference>
<feature type="compositionally biased region" description="Low complexity" evidence="12">
    <location>
        <begin position="4394"/>
        <end position="4403"/>
    </location>
</feature>
<evidence type="ECO:0000259" key="13">
    <source>
        <dbReference type="PROSITE" id="PS50234"/>
    </source>
</evidence>
<evidence type="ECO:0000256" key="11">
    <source>
        <dbReference type="SAM" id="Coils"/>
    </source>
</evidence>
<keyword evidence="6 10" id="KW-0547">Nucleotide-binding</keyword>
<evidence type="ECO:0000256" key="10">
    <source>
        <dbReference type="PIRNR" id="PIRNR010340"/>
    </source>
</evidence>
<dbReference type="KEGG" id="ago:AGOS_AGR074C"/>
<dbReference type="SUPFAM" id="SSF53300">
    <property type="entry name" value="vWA-like"/>
    <property type="match status" value="1"/>
</dbReference>
<dbReference type="Pfam" id="PF07728">
    <property type="entry name" value="AAA_5"/>
    <property type="match status" value="7"/>
</dbReference>
<feature type="compositionally biased region" description="Basic and acidic residues" evidence="12">
    <location>
        <begin position="4500"/>
        <end position="4528"/>
    </location>
</feature>
<dbReference type="CDD" id="cd00009">
    <property type="entry name" value="AAA"/>
    <property type="match status" value="2"/>
</dbReference>
<evidence type="ECO:0000256" key="7">
    <source>
        <dbReference type="ARBA" id="ARBA00022840"/>
    </source>
</evidence>
<evidence type="ECO:0000256" key="5">
    <source>
        <dbReference type="ARBA" id="ARBA00022553"/>
    </source>
</evidence>
<dbReference type="InParanoid" id="Q74ZY4"/>
<protein>
    <recommendedName>
        <fullName evidence="4 10">Midasin</fullName>
    </recommendedName>
</protein>
<reference evidence="14 15" key="1">
    <citation type="journal article" date="2004" name="Science">
        <title>The Ashbya gossypii genome as a tool for mapping the ancient Saccharomyces cerevisiae genome.</title>
        <authorList>
            <person name="Dietrich F.S."/>
            <person name="Voegeli S."/>
            <person name="Brachat S."/>
            <person name="Lerch A."/>
            <person name="Gates K."/>
            <person name="Steiner S."/>
            <person name="Mohr C."/>
            <person name="Pohlmann R."/>
            <person name="Luedi P."/>
            <person name="Choi S."/>
            <person name="Wing R.A."/>
            <person name="Flavier A."/>
            <person name="Gaffney T.D."/>
            <person name="Philippsen P."/>
        </authorList>
    </citation>
    <scope>NUCLEOTIDE SEQUENCE [LARGE SCALE GENOMIC DNA]</scope>
    <source>
        <strain evidence="15">ATCC 10895 / CBS 109.51 / FGSC 9923 / NRRL Y-1056</strain>
    </source>
</reference>
<dbReference type="InterPro" id="IPR027417">
    <property type="entry name" value="P-loop_NTPase"/>
</dbReference>
<dbReference type="OMA" id="ILEQWHR"/>
<dbReference type="STRING" id="284811.Q74ZY4"/>
<name>Q74ZY4_EREGS</name>
<feature type="compositionally biased region" description="Acidic residues" evidence="12">
    <location>
        <begin position="4248"/>
        <end position="4348"/>
    </location>
</feature>
<dbReference type="FunFam" id="3.40.50.300:FF:000142">
    <property type="entry name" value="Midasin"/>
    <property type="match status" value="1"/>
</dbReference>
<dbReference type="Pfam" id="PF17865">
    <property type="entry name" value="AAA_lid_5"/>
    <property type="match status" value="1"/>
</dbReference>
<dbReference type="EMBL" id="AE016820">
    <property type="protein sequence ID" value="AAS54563.2"/>
    <property type="molecule type" value="Genomic_DNA"/>
</dbReference>
<dbReference type="PANTHER" id="PTHR48103:SF2">
    <property type="entry name" value="MIDASIN"/>
    <property type="match status" value="1"/>
</dbReference>
<dbReference type="InterPro" id="IPR002035">
    <property type="entry name" value="VWF_A"/>
</dbReference>
<dbReference type="Pfam" id="PF21108">
    <property type="entry name" value="MDN1_4th"/>
    <property type="match status" value="1"/>
</dbReference>
<dbReference type="Gene3D" id="3.40.50.300">
    <property type="entry name" value="P-loop containing nucleotide triphosphate hydrolases"/>
    <property type="match status" value="6"/>
</dbReference>
<keyword evidence="15" id="KW-1185">Reference proteome</keyword>
<dbReference type="InterPro" id="IPR036465">
    <property type="entry name" value="vWFA_dom_sf"/>
</dbReference>
<dbReference type="GeneID" id="4623041"/>
<dbReference type="RefSeq" id="NP_986739.2">
    <property type="nucleotide sequence ID" value="NM_211801.2"/>
</dbReference>
<dbReference type="InterPro" id="IPR011704">
    <property type="entry name" value="ATPase_dyneun-rel_AAA"/>
</dbReference>
<dbReference type="GO" id="GO:0000027">
    <property type="term" value="P:ribosomal large subunit assembly"/>
    <property type="evidence" value="ECO:0000318"/>
    <property type="project" value="GO_Central"/>
</dbReference>
<dbReference type="FunFam" id="3.40.50.300:FF:000712">
    <property type="entry name" value="Midasin"/>
    <property type="match status" value="1"/>
</dbReference>
<dbReference type="InterPro" id="IPR041190">
    <property type="entry name" value="Midasin_AAA_lid_5"/>
</dbReference>
<dbReference type="InterPro" id="IPR025662">
    <property type="entry name" value="Sigma_54_int_dom_ATP-bd_1"/>
</dbReference>
<accession>Q74ZY4</accession>
<dbReference type="SMART" id="SM00382">
    <property type="entry name" value="AAA"/>
    <property type="match status" value="6"/>
</dbReference>
<keyword evidence="11" id="KW-0175">Coiled coil</keyword>
<comment type="function">
    <text evidence="10">Nuclear chaperone required for maturation and nuclear export of pre-60S ribosome subunits.</text>
</comment>
<reference evidence="15" key="2">
    <citation type="journal article" date="2013" name="G3 (Bethesda)">
        <title>Genomes of Ashbya fungi isolated from insects reveal four mating-type loci, numerous translocations, lack of transposons, and distinct gene duplications.</title>
        <authorList>
            <person name="Dietrich F.S."/>
            <person name="Voegeli S."/>
            <person name="Kuo S."/>
            <person name="Philippsen P."/>
        </authorList>
    </citation>
    <scope>GENOME REANNOTATION</scope>
    <source>
        <strain evidence="15">ATCC 10895 / CBS 109.51 / FGSC 9923 / NRRL Y-1056</strain>
    </source>
</reference>
<dbReference type="GO" id="GO:0005654">
    <property type="term" value="C:nucleoplasm"/>
    <property type="evidence" value="ECO:0007669"/>
    <property type="project" value="UniProtKB-SubCell"/>
</dbReference>
<evidence type="ECO:0000313" key="15">
    <source>
        <dbReference type="Proteomes" id="UP000000591"/>
    </source>
</evidence>
<dbReference type="FunFam" id="3.40.50.300:FF:000582">
    <property type="entry name" value="Midasin"/>
    <property type="match status" value="1"/>
</dbReference>
<dbReference type="GO" id="GO:0005524">
    <property type="term" value="F:ATP binding"/>
    <property type="evidence" value="ECO:0007669"/>
    <property type="project" value="UniProtKB-KW"/>
</dbReference>
<dbReference type="FunFam" id="3.40.50.300:FF:001368">
    <property type="entry name" value="Midasin"/>
    <property type="match status" value="1"/>
</dbReference>
<keyword evidence="7 10" id="KW-0067">ATP-binding</keyword>
<evidence type="ECO:0000256" key="4">
    <source>
        <dbReference type="ARBA" id="ARBA00017143"/>
    </source>
</evidence>
<dbReference type="eggNOG" id="KOG1808">
    <property type="taxonomic scope" value="Eukaryota"/>
</dbReference>
<evidence type="ECO:0000256" key="1">
    <source>
        <dbReference type="ARBA" id="ARBA00004604"/>
    </source>
</evidence>
<dbReference type="PIRSF" id="PIRSF010340">
    <property type="entry name" value="Midasin"/>
    <property type="match status" value="1"/>
</dbReference>
<dbReference type="InterPro" id="IPR040848">
    <property type="entry name" value="AAA_lid_7"/>
</dbReference>
<dbReference type="CDD" id="cd01460">
    <property type="entry name" value="vWA_midasin"/>
    <property type="match status" value="1"/>
</dbReference>
<feature type="compositionally biased region" description="Basic and acidic residues" evidence="12">
    <location>
        <begin position="4349"/>
        <end position="4359"/>
    </location>
</feature>
<dbReference type="InterPro" id="IPR048617">
    <property type="entry name" value="MDN1_AAA_lid_4"/>
</dbReference>
<comment type="similarity">
    <text evidence="3 10">Belongs to the midasin family.</text>
</comment>
<feature type="compositionally biased region" description="Polar residues" evidence="12">
    <location>
        <begin position="4411"/>
        <end position="4426"/>
    </location>
</feature>
<dbReference type="GO" id="GO:0016887">
    <property type="term" value="F:ATP hydrolysis activity"/>
    <property type="evidence" value="ECO:0000318"/>
    <property type="project" value="GO_Central"/>
</dbReference>
<feature type="compositionally biased region" description="Acidic residues" evidence="12">
    <location>
        <begin position="4103"/>
        <end position="4121"/>
    </location>
</feature>
<proteinExistence type="inferred from homology"/>
<dbReference type="SUPFAM" id="SSF52540">
    <property type="entry name" value="P-loop containing nucleoside triphosphate hydrolases"/>
    <property type="match status" value="6"/>
</dbReference>
<feature type="compositionally biased region" description="Low complexity" evidence="12">
    <location>
        <begin position="4488"/>
        <end position="4499"/>
    </location>
</feature>
<dbReference type="FunFam" id="3.40.50.300:FF:001053">
    <property type="entry name" value="Midasin"/>
    <property type="match status" value="1"/>
</dbReference>
<dbReference type="FunCoup" id="Q74ZY4">
    <property type="interactions" value="928"/>
</dbReference>
<dbReference type="OrthoDB" id="5186at2759"/>
<dbReference type="HOGENOM" id="CLU_000050_0_2_1"/>
<feature type="domain" description="VWFA" evidence="13">
    <location>
        <begin position="4693"/>
        <end position="4888"/>
    </location>
</feature>
<gene>
    <name evidence="14" type="ORF">AGOS_AGR074C</name>
</gene>
<evidence type="ECO:0000256" key="6">
    <source>
        <dbReference type="ARBA" id="ARBA00022741"/>
    </source>
</evidence>
<evidence type="ECO:0000256" key="9">
    <source>
        <dbReference type="ARBA" id="ARBA00023242"/>
    </source>
</evidence>
<dbReference type="Proteomes" id="UP000000591">
    <property type="component" value="Chromosome VII"/>
</dbReference>
<dbReference type="GO" id="GO:0005730">
    <property type="term" value="C:nucleolus"/>
    <property type="evidence" value="ECO:0007669"/>
    <property type="project" value="UniProtKB-SubCell"/>
</dbReference>
<evidence type="ECO:0000256" key="8">
    <source>
        <dbReference type="ARBA" id="ARBA00023186"/>
    </source>
</evidence>
<feature type="compositionally biased region" description="Acidic residues" evidence="12">
    <location>
        <begin position="4131"/>
        <end position="4157"/>
    </location>
</feature>
<evidence type="ECO:0000313" key="14">
    <source>
        <dbReference type="EMBL" id="AAS54563.2"/>
    </source>
</evidence>
<dbReference type="Pfam" id="PF17867">
    <property type="entry name" value="AAA_lid_7"/>
    <property type="match status" value="3"/>
</dbReference>
<feature type="compositionally biased region" description="Acidic residues" evidence="12">
    <location>
        <begin position="4207"/>
        <end position="4230"/>
    </location>
</feature>
<feature type="compositionally biased region" description="Acidic residues" evidence="12">
    <location>
        <begin position="4374"/>
        <end position="4388"/>
    </location>
</feature>
<evidence type="ECO:0000256" key="2">
    <source>
        <dbReference type="ARBA" id="ARBA00004642"/>
    </source>
</evidence>
<dbReference type="PROSITE" id="PS50234">
    <property type="entry name" value="VWFA"/>
    <property type="match status" value="1"/>
</dbReference>